<proteinExistence type="predicted"/>
<reference evidence="1" key="1">
    <citation type="submission" date="2018-11" db="EMBL/GenBank/DDBJ databases">
        <authorList>
            <consortium name="Pathogen Informatics"/>
        </authorList>
    </citation>
    <scope>NUCLEOTIDE SEQUENCE</scope>
</reference>
<dbReference type="Proteomes" id="UP000784294">
    <property type="component" value="Unassembled WGS sequence"/>
</dbReference>
<keyword evidence="2" id="KW-1185">Reference proteome</keyword>
<accession>A0A448XA12</accession>
<comment type="caution">
    <text evidence="1">The sequence shown here is derived from an EMBL/GenBank/DDBJ whole genome shotgun (WGS) entry which is preliminary data.</text>
</comment>
<protein>
    <submittedName>
        <fullName evidence="1">Uncharacterized protein</fullName>
    </submittedName>
</protein>
<dbReference type="AlphaFoldDB" id="A0A448XA12"/>
<evidence type="ECO:0000313" key="2">
    <source>
        <dbReference type="Proteomes" id="UP000784294"/>
    </source>
</evidence>
<organism evidence="1 2">
    <name type="scientific">Protopolystoma xenopodis</name>
    <dbReference type="NCBI Taxonomy" id="117903"/>
    <lineage>
        <taxon>Eukaryota</taxon>
        <taxon>Metazoa</taxon>
        <taxon>Spiralia</taxon>
        <taxon>Lophotrochozoa</taxon>
        <taxon>Platyhelminthes</taxon>
        <taxon>Monogenea</taxon>
        <taxon>Polyopisthocotylea</taxon>
        <taxon>Polystomatidea</taxon>
        <taxon>Polystomatidae</taxon>
        <taxon>Protopolystoma</taxon>
    </lineage>
</organism>
<evidence type="ECO:0000313" key="1">
    <source>
        <dbReference type="EMBL" id="VEL32022.1"/>
    </source>
</evidence>
<name>A0A448XA12_9PLAT</name>
<feature type="non-terminal residue" evidence="1">
    <location>
        <position position="1"/>
    </location>
</feature>
<dbReference type="EMBL" id="CAAALY010129314">
    <property type="protein sequence ID" value="VEL32022.1"/>
    <property type="molecule type" value="Genomic_DNA"/>
</dbReference>
<gene>
    <name evidence="1" type="ORF">PXEA_LOCUS25462</name>
</gene>
<dbReference type="OrthoDB" id="5512at2759"/>
<sequence length="76" mass="8735">ELEQWYRSYHERIEANKRSNRENQKAEAIAEASSVAKSSISDESNACVSNTPVWDKVCNMCNFQVSLSNLLVVWLR</sequence>